<organism evidence="7 8">
    <name type="scientific">Anaerosporobacter mobilis DSM 15930</name>
    <dbReference type="NCBI Taxonomy" id="1120996"/>
    <lineage>
        <taxon>Bacteria</taxon>
        <taxon>Bacillati</taxon>
        <taxon>Bacillota</taxon>
        <taxon>Clostridia</taxon>
        <taxon>Lachnospirales</taxon>
        <taxon>Lachnospiraceae</taxon>
        <taxon>Anaerosporobacter</taxon>
    </lineage>
</organism>
<dbReference type="SUPFAM" id="SSF55874">
    <property type="entry name" value="ATPase domain of HSP90 chaperone/DNA topoisomerase II/histidine kinase"/>
    <property type="match status" value="1"/>
</dbReference>
<evidence type="ECO:0000256" key="2">
    <source>
        <dbReference type="ARBA" id="ARBA00022553"/>
    </source>
</evidence>
<name>A0A1M7JKP5_9FIRM</name>
<dbReference type="InterPro" id="IPR050640">
    <property type="entry name" value="Bact_2-comp_sensor_kinase"/>
</dbReference>
<dbReference type="AlphaFoldDB" id="A0A1M7JKP5"/>
<accession>A0A1M7JKP5</accession>
<dbReference type="PANTHER" id="PTHR34220:SF7">
    <property type="entry name" value="SENSOR HISTIDINE KINASE YPDA"/>
    <property type="match status" value="1"/>
</dbReference>
<dbReference type="STRING" id="1120996.SAMN02746066_02349"/>
<dbReference type="InterPro" id="IPR003594">
    <property type="entry name" value="HATPase_dom"/>
</dbReference>
<keyword evidence="4 7" id="KW-0418">Kinase</keyword>
<dbReference type="Gene3D" id="6.10.340.10">
    <property type="match status" value="1"/>
</dbReference>
<dbReference type="GO" id="GO:0016020">
    <property type="term" value="C:membrane"/>
    <property type="evidence" value="ECO:0007669"/>
    <property type="project" value="UniProtKB-SubCell"/>
</dbReference>
<feature type="transmembrane region" description="Helical" evidence="5">
    <location>
        <begin position="291"/>
        <end position="312"/>
    </location>
</feature>
<dbReference type="PANTHER" id="PTHR34220">
    <property type="entry name" value="SENSOR HISTIDINE KINASE YPDA"/>
    <property type="match status" value="1"/>
</dbReference>
<keyword evidence="5" id="KW-0472">Membrane</keyword>
<sequence length="599" mass="69440">MLKNSIHRVSQAMDNVKIHNKLIILFICCVMIPIVTTNCALYYIVSKKAEVERITEMKNVQQRLKYNISTVFEAAESVANQFKKDKVLNDFLNTRYADNMEYYESYSALMRDNAFSYYYQSESVYKISLFTNNKTVTRSSSFYPLSDIVNEEWYLNAVAKNSNDCTLQVYFNNPIIKNPYEAWTNRKISIFTQLDSFGAIKKFLKVDISYTDLEQLVFNEKSVQDILIVDDGKILFDTRHGRLEGKPFEQFVPVDEHLLKEEETMKVLGDEWKIIIISERKHFFDNFIDNRALLCLTILINLIIPSTAIMLIGNSIKDRVRITESYIKKLKDGKYKRIDCYEGKDEIGSLISSYNLMVLRIQELVEVVLKGNAERQKLIISKKEAELQALQSQVNPHFMFNTLESIRMKSLLNGEEETATIIGTLALHMRRTIGWGDDFTTIGEEIEFLKGYLEIQKYRFGDRLDYSIHVQQVCEQYRIPKFSILTFVENACIHGIEKKSDGGRIDVIIMEEVDHLIIEIMDNGVGIKEEALNRINLLIKTASIEKVKEGNSIGIINSYLRLKMYYHEVVEFQIESKYNEGTEVYMVLPCNKDVLEGMG</sequence>
<dbReference type="InterPro" id="IPR010559">
    <property type="entry name" value="Sig_transdc_His_kin_internal"/>
</dbReference>
<evidence type="ECO:0000313" key="7">
    <source>
        <dbReference type="EMBL" id="SHM53612.1"/>
    </source>
</evidence>
<feature type="transmembrane region" description="Helical" evidence="5">
    <location>
        <begin position="21"/>
        <end position="45"/>
    </location>
</feature>
<dbReference type="EMBL" id="FRCP01000011">
    <property type="protein sequence ID" value="SHM53612.1"/>
    <property type="molecule type" value="Genomic_DNA"/>
</dbReference>
<evidence type="ECO:0000256" key="1">
    <source>
        <dbReference type="ARBA" id="ARBA00004370"/>
    </source>
</evidence>
<protein>
    <submittedName>
        <fullName evidence="7">Two-component system, sensor histidine kinase YesM</fullName>
    </submittedName>
</protein>
<dbReference type="GO" id="GO:0000155">
    <property type="term" value="F:phosphorelay sensor kinase activity"/>
    <property type="evidence" value="ECO:0007669"/>
    <property type="project" value="InterPro"/>
</dbReference>
<evidence type="ECO:0000256" key="4">
    <source>
        <dbReference type="ARBA" id="ARBA00022777"/>
    </source>
</evidence>
<keyword evidence="8" id="KW-1185">Reference proteome</keyword>
<dbReference type="Proteomes" id="UP000184038">
    <property type="component" value="Unassembled WGS sequence"/>
</dbReference>
<keyword evidence="5" id="KW-0812">Transmembrane</keyword>
<reference evidence="7 8" key="1">
    <citation type="submission" date="2016-11" db="EMBL/GenBank/DDBJ databases">
        <authorList>
            <person name="Jaros S."/>
            <person name="Januszkiewicz K."/>
            <person name="Wedrychowicz H."/>
        </authorList>
    </citation>
    <scope>NUCLEOTIDE SEQUENCE [LARGE SCALE GENOMIC DNA]</scope>
    <source>
        <strain evidence="7 8">DSM 15930</strain>
    </source>
</reference>
<gene>
    <name evidence="7" type="ORF">SAMN02746066_02349</name>
</gene>
<dbReference type="Gene3D" id="3.30.565.10">
    <property type="entry name" value="Histidine kinase-like ATPase, C-terminal domain"/>
    <property type="match status" value="1"/>
</dbReference>
<dbReference type="OrthoDB" id="9809348at2"/>
<dbReference type="Pfam" id="PF02518">
    <property type="entry name" value="HATPase_c"/>
    <property type="match status" value="1"/>
</dbReference>
<proteinExistence type="predicted"/>
<evidence type="ECO:0000259" key="6">
    <source>
        <dbReference type="PROSITE" id="PS50885"/>
    </source>
</evidence>
<dbReference type="PROSITE" id="PS50885">
    <property type="entry name" value="HAMP"/>
    <property type="match status" value="1"/>
</dbReference>
<dbReference type="Pfam" id="PF06580">
    <property type="entry name" value="His_kinase"/>
    <property type="match status" value="1"/>
</dbReference>
<feature type="domain" description="HAMP" evidence="6">
    <location>
        <begin position="314"/>
        <end position="366"/>
    </location>
</feature>
<dbReference type="RefSeq" id="WP_084139216.1">
    <property type="nucleotide sequence ID" value="NZ_FRCP01000011.1"/>
</dbReference>
<keyword evidence="5" id="KW-1133">Transmembrane helix</keyword>
<evidence type="ECO:0000256" key="5">
    <source>
        <dbReference type="SAM" id="Phobius"/>
    </source>
</evidence>
<evidence type="ECO:0000313" key="8">
    <source>
        <dbReference type="Proteomes" id="UP000184038"/>
    </source>
</evidence>
<dbReference type="InterPro" id="IPR003660">
    <property type="entry name" value="HAMP_dom"/>
</dbReference>
<dbReference type="InterPro" id="IPR036890">
    <property type="entry name" value="HATPase_C_sf"/>
</dbReference>
<keyword evidence="3" id="KW-0808">Transferase</keyword>
<comment type="subcellular location">
    <subcellularLocation>
        <location evidence="1">Membrane</location>
    </subcellularLocation>
</comment>
<keyword evidence="2" id="KW-0597">Phosphoprotein</keyword>
<evidence type="ECO:0000256" key="3">
    <source>
        <dbReference type="ARBA" id="ARBA00022679"/>
    </source>
</evidence>